<protein>
    <submittedName>
        <fullName evidence="3">Site-specific DNA methylase</fullName>
    </submittedName>
</protein>
<keyword evidence="2" id="KW-0808">Transferase</keyword>
<dbReference type="GO" id="GO:0008168">
    <property type="term" value="F:methyltransferase activity"/>
    <property type="evidence" value="ECO:0007669"/>
    <property type="project" value="UniProtKB-KW"/>
</dbReference>
<dbReference type="GO" id="GO:0032259">
    <property type="term" value="P:methylation"/>
    <property type="evidence" value="ECO:0007669"/>
    <property type="project" value="UniProtKB-KW"/>
</dbReference>
<reference evidence="3" key="1">
    <citation type="journal article" date="2021" name="Proc. Natl. Acad. Sci. U.S.A.">
        <title>A Catalog of Tens of Thousands of Viruses from Human Metagenomes Reveals Hidden Associations with Chronic Diseases.</title>
        <authorList>
            <person name="Tisza M.J."/>
            <person name="Buck C.B."/>
        </authorList>
    </citation>
    <scope>NUCLEOTIDE SEQUENCE</scope>
    <source>
        <strain evidence="3">Ct2AC8</strain>
    </source>
</reference>
<evidence type="ECO:0000256" key="2">
    <source>
        <dbReference type="ARBA" id="ARBA00022679"/>
    </source>
</evidence>
<organism evidence="3">
    <name type="scientific">Myoviridae sp. ct2AC8</name>
    <dbReference type="NCBI Taxonomy" id="2827655"/>
    <lineage>
        <taxon>Viruses</taxon>
        <taxon>Duplodnaviria</taxon>
        <taxon>Heunggongvirae</taxon>
        <taxon>Uroviricota</taxon>
        <taxon>Caudoviricetes</taxon>
    </lineage>
</organism>
<dbReference type="Pfam" id="PF00145">
    <property type="entry name" value="DNA_methylase"/>
    <property type="match status" value="1"/>
</dbReference>
<dbReference type="EMBL" id="BK032875">
    <property type="protein sequence ID" value="DAF65134.1"/>
    <property type="molecule type" value="Genomic_DNA"/>
</dbReference>
<dbReference type="Gene3D" id="3.40.50.150">
    <property type="entry name" value="Vaccinia Virus protein VP39"/>
    <property type="match status" value="1"/>
</dbReference>
<evidence type="ECO:0000256" key="1">
    <source>
        <dbReference type="ARBA" id="ARBA00022603"/>
    </source>
</evidence>
<evidence type="ECO:0000313" key="3">
    <source>
        <dbReference type="EMBL" id="DAF65134.1"/>
    </source>
</evidence>
<proteinExistence type="predicted"/>
<keyword evidence="1 3" id="KW-0489">Methyltransferase</keyword>
<dbReference type="InterPro" id="IPR029063">
    <property type="entry name" value="SAM-dependent_MTases_sf"/>
</dbReference>
<dbReference type="SUPFAM" id="SSF53335">
    <property type="entry name" value="S-adenosyl-L-methionine-dependent methyltransferases"/>
    <property type="match status" value="1"/>
</dbReference>
<dbReference type="InterPro" id="IPR001525">
    <property type="entry name" value="C5_MeTfrase"/>
</dbReference>
<accession>A0A8S5TPR2</accession>
<sequence>MINGQPVEITAVELNPKIAEIYKQLFPNDEVIIGDAHEYLLHHYQDFDFIWASPPCQSHSRIRYCFGFRGKRIRFAPLYPDLMLWQEIIFLKHYARCDWVVENVIPYYQPLIAPTFQLQRHYFWSNRSVPKADFAPDNIRKANIAQHQNRLGIDLSSYQIRNKAQILRNCVAPEVGKYIFDNFFNK</sequence>
<name>A0A8S5TPR2_9CAUD</name>